<reference evidence="1" key="1">
    <citation type="submission" date="2021-12" db="EMBL/GenBank/DDBJ databases">
        <title>Curvularia clavata genome.</title>
        <authorList>
            <person name="Cao Y."/>
        </authorList>
    </citation>
    <scope>NUCLEOTIDE SEQUENCE</scope>
    <source>
        <strain evidence="1">Yc1106</strain>
    </source>
</reference>
<dbReference type="EMBL" id="CP089274">
    <property type="protein sequence ID" value="USP72870.1"/>
    <property type="molecule type" value="Genomic_DNA"/>
</dbReference>
<evidence type="ECO:0000313" key="2">
    <source>
        <dbReference type="Proteomes" id="UP001056012"/>
    </source>
</evidence>
<dbReference type="Proteomes" id="UP001056012">
    <property type="component" value="Chromosome 1"/>
</dbReference>
<keyword evidence="2" id="KW-1185">Reference proteome</keyword>
<proteinExistence type="predicted"/>
<dbReference type="OrthoDB" id="3691337at2759"/>
<accession>A0A9Q8YZW5</accession>
<dbReference type="VEuPathDB" id="FungiDB:yc1106_00144"/>
<dbReference type="AlphaFoldDB" id="A0A9Q8YZW5"/>
<sequence length="521" mass="59105">MNSQSLNRLDLLPTEVSSQIMEELLALHKTDGSMTQLRSRNYLLRYAFNPNIQPQVLRVSKKLHVLGKSVLDQANKWVLVDMDEAYLLTLWASPVLEMIAVDPESAQDLPSGMMHIRIKPYTRASAFTHHRTRIFSKSENPRQIFLLPASQISEFVTALRITELANVPRLLHGAPFKNTHTNEEFRVERGKHGLSVLIHVNEGYPCSVIKSCLEEFRRLHGPLNEISVIGNVDEQQARSIEASIPLPRDVVSEGTFSEVIIHIMDLISMADTKARQGMAACVPKLYEQARCMVVNMHRHDRTPWGGWANGTAPKDPTFDMIVMCASSANLMVHRMITCTDWLFPSAQKIIDRHLSPTFQGLLQQQGVRPQLSAYAWLLNGLSCVLSARVGPGRHTEVNAIFHGLDLISVSKAFVSQIPSHERRLFDAAYKMHGYISRVGPDPHKKPKIDDYIAVFAKWFSEEIRPLKWRVHESHVPQRLRNKGALSKMQKEELLSNEELDMYLIIDTLVVEEGAEGEFYLL</sequence>
<gene>
    <name evidence="1" type="ORF">yc1106_00144</name>
</gene>
<protein>
    <submittedName>
        <fullName evidence="1">Uncharacterized protein</fullName>
    </submittedName>
</protein>
<organism evidence="1 2">
    <name type="scientific">Curvularia clavata</name>
    <dbReference type="NCBI Taxonomy" id="95742"/>
    <lineage>
        <taxon>Eukaryota</taxon>
        <taxon>Fungi</taxon>
        <taxon>Dikarya</taxon>
        <taxon>Ascomycota</taxon>
        <taxon>Pezizomycotina</taxon>
        <taxon>Dothideomycetes</taxon>
        <taxon>Pleosporomycetidae</taxon>
        <taxon>Pleosporales</taxon>
        <taxon>Pleosporineae</taxon>
        <taxon>Pleosporaceae</taxon>
        <taxon>Curvularia</taxon>
    </lineage>
</organism>
<name>A0A9Q8YZW5_CURCL</name>
<evidence type="ECO:0000313" key="1">
    <source>
        <dbReference type="EMBL" id="USP72870.1"/>
    </source>
</evidence>